<comment type="subcellular location">
    <subcellularLocation>
        <location evidence="1">Cytoplasm</location>
        <location evidence="1">Cytoskeleton</location>
        <location evidence="1">Flagellum axoneme</location>
    </subcellularLocation>
</comment>
<accession>A0A9J6BJQ2</accession>
<evidence type="ECO:0000256" key="7">
    <source>
        <dbReference type="ARBA" id="ARBA00023069"/>
    </source>
</evidence>
<dbReference type="GO" id="GO:0003341">
    <property type="term" value="P:cilium movement"/>
    <property type="evidence" value="ECO:0007669"/>
    <property type="project" value="UniProtKB-ARBA"/>
</dbReference>
<name>A0A9J6BJQ2_POLVA</name>
<keyword evidence="9" id="KW-0966">Cell projection</keyword>
<comment type="function">
    <text evidence="10">Flagellar protein involved in sperm flagellum axoneme organization and function.</text>
</comment>
<evidence type="ECO:0000256" key="11">
    <source>
        <dbReference type="ARBA" id="ARBA00060934"/>
    </source>
</evidence>
<comment type="caution">
    <text evidence="15">The sequence shown here is derived from an EMBL/GenBank/DDBJ whole genome shotgun (WGS) entry which is preliminary data.</text>
</comment>
<evidence type="ECO:0000256" key="12">
    <source>
        <dbReference type="ARBA" id="ARBA00074727"/>
    </source>
</evidence>
<sequence>MSEENNEMLAPASSLEMINLMDFTSKPERSTQSTIDEDIITLDHSYGYDCKKMYNLVLIDATTLVFASGNLIHFFNIETKAITMRRSVCGGGIGCIARNPAYKQYLTVAENGKNPTIFIYKFPQMEIISTLTRGTKQQYSIVDYTADGELLASQGGAPDYMLTIWDWKRNEIKLRAKSFSNDVANLLFSPYIPEQLTTCGLGHIKFWKMSKTFTGLKLQGLIGRFGKTEICDIYGMCPMPDEKVLSGCEWGNVLVWENGLVKVEVCRKNRRPCHTGPITQIFMCNHEEVMTVGSDGFIRIWYWETVELADPSEEDRVVEIEPSHEFRIGNESYSAELLKIVPSHDVMDSSIWYAQDGNGGIWWCDLSTHKRPLFPRQLFRCHAGEIVAIDTSSVMHYVCTLGADGRIYIYNYHEQRMLFYHQFPCAGRDLLWLPVTIDPTASLMIIGFIDGVIRMISFDDKKLEIQLVQAVKCHCEPITKISINPNGSIFVSAAEDSTIFVHQIARTEPFLKLVPIGFIDIASPVTCINWDPERRATGVFGCKLGEFIEVDLPELPQMYERTTYYLAHVPVKRFKFKSIKSTIKRNEKMKAIEARREERRKLKLKELKRMKKESPEVYINIDEFLADSDDEEVLDSIYVPDPPNKILWIKYTRDGTFWLSLDGYDAGYIYECCKESGELLSYTAVPQAEDAPMCSYVYLNNYCIYGMGDGRIRINQVKENWRDLSNYWMLSMHDNFFGKIPTVKLSYDRKFLFSIGNDGNLFSYHWNLPVVFIASKEPSRIPILTEIVQDILDPNYLSLEQQKEKENEEQQQQFSANKKDQVLATIAKLREEFEEILKKNSQLPDSQKLTPADLHLDDRITDDLQQKLDIQMEIVRRQKEFDYEKARLAGKKLMEHFIDPIIYPIEVIGIQNNLSVFSFRIKKLGKEFLQLKEELKIKKEEAAKQHRLFEDQTEESFSERLPETMDASLHTFETESNIPVVEPFLIGLSATDLETKLESKMRRLLNKYRERKAAERRRKKEWEIVNNERPNPDADHPNDIKMIEEAKQTIGDYKLKSDPNYEAADDARETVVKKLEEIIKTREDAFNIRNEYNEKVFALREKKKELIHYVQKKLRKLDEIHLELSEEQRIKPNFNVKFDFDREFPERNFNLRKYLDPDAYENELIEISSSRSDTLTPYQIAEKNLIELQRSVLQSKPSVEIQTQFSYKISSKVDPVLLKMLQSGEETRTEWEIELTNLRIRRRLFEQNKIIDKINARIVAFDNEIAQLSEQRYDVEVKAKFKEIFLLTLNQELMILKDFEPFEDVMMNDVDMKATEVKQLSFRLSNINTEIDIKKRMIEEMQDLVRKIEMKFKMNCGDSKFSVFLKRIFHRSLNDIEQTCEDEDDGKSEKSNNSTEPSNHSKGVVKMKFLDESHCPKGCDRKLYELAFQLRRDRYEHERAINTKQKELESILMEHEILTQKRDRSEADYQKYKNKLSALRHQKQKQLNNVDTIVMLKMDQMQYFKNYEEFVNIDKTLLFNNHNVTRLYSRVGKLALETIEAKRSHRINVIHLAKIKTDIKLMEKQIVDLKDKVNQAMLKKFGRVIDLNEIEETILRRFAFEMQIEIRANADDIKKQYANKINELKKLKIEKQKEVTMILQSATEKLNILTVLEEERNFLHKLIKSQAKKKELSLSTSILQQQQQQKETESDLDKLKEISNHQREQIEMLQREIRALSLKTKSFVDARQEFESLDYNIRQLHTGISNEFRPFEDSICSNADESMMSSTRATTPDEAFTEIHKMVRKFLSENLKIAEKYDIDNITANIAKYLSTTVINFRSSSDAATEEILFDVIRIFKSFLPISGEILKPESIATFIAQIIGSFSEAHSDENHLEILREIINNTIESANQTAISSNSYLQHIITEIFKMIIITLRIPDDINENECMSEIVERLARLNGIGISVRHVVIGEVVEDILDFAVENLEEGIDADLLRRIITGIIGKLS</sequence>
<dbReference type="Pfam" id="PF00400">
    <property type="entry name" value="WD40"/>
    <property type="match status" value="1"/>
</dbReference>
<proteinExistence type="inferred from homology"/>
<feature type="region of interest" description="Disordered" evidence="14">
    <location>
        <begin position="1379"/>
        <end position="1405"/>
    </location>
</feature>
<reference evidence="15" key="1">
    <citation type="submission" date="2021-03" db="EMBL/GenBank/DDBJ databases">
        <title>Chromosome level genome of the anhydrobiotic midge Polypedilum vanderplanki.</title>
        <authorList>
            <person name="Yoshida Y."/>
            <person name="Kikawada T."/>
            <person name="Gusev O."/>
        </authorList>
    </citation>
    <scope>NUCLEOTIDE SEQUENCE</scope>
    <source>
        <strain evidence="15">NIAS01</strain>
        <tissue evidence="15">Whole body or cell culture</tissue>
    </source>
</reference>
<evidence type="ECO:0000256" key="5">
    <source>
        <dbReference type="ARBA" id="ARBA00022846"/>
    </source>
</evidence>
<feature type="compositionally biased region" description="Polar residues" evidence="14">
    <location>
        <begin position="1391"/>
        <end position="1401"/>
    </location>
</feature>
<dbReference type="OrthoDB" id="1935234at2759"/>
<dbReference type="InterPro" id="IPR001680">
    <property type="entry name" value="WD40_rpt"/>
</dbReference>
<evidence type="ECO:0000256" key="1">
    <source>
        <dbReference type="ARBA" id="ARBA00004611"/>
    </source>
</evidence>
<protein>
    <recommendedName>
        <fullName evidence="12">Cilia- and flagella-associated protein 44</fullName>
    </recommendedName>
</protein>
<feature type="coiled-coil region" evidence="13">
    <location>
        <begin position="1455"/>
        <end position="1489"/>
    </location>
</feature>
<keyword evidence="5" id="KW-0282">Flagellum</keyword>
<dbReference type="PANTHER" id="PTHR14885:SF3">
    <property type="entry name" value="CILIA- AND FLAGELLA-ASSOCIATED PROTEIN 44"/>
    <property type="match status" value="1"/>
</dbReference>
<evidence type="ECO:0000256" key="6">
    <source>
        <dbReference type="ARBA" id="ARBA00023054"/>
    </source>
</evidence>
<evidence type="ECO:0000256" key="8">
    <source>
        <dbReference type="ARBA" id="ARBA00023212"/>
    </source>
</evidence>
<dbReference type="InterPro" id="IPR036322">
    <property type="entry name" value="WD40_repeat_dom_sf"/>
</dbReference>
<keyword evidence="7" id="KW-0969">Cilium</keyword>
<evidence type="ECO:0000256" key="14">
    <source>
        <dbReference type="SAM" id="MobiDB-lite"/>
    </source>
</evidence>
<dbReference type="SMART" id="SM00320">
    <property type="entry name" value="WD40"/>
    <property type="match status" value="5"/>
</dbReference>
<dbReference type="Proteomes" id="UP001107558">
    <property type="component" value="Chromosome 3"/>
</dbReference>
<keyword evidence="4" id="KW-0677">Repeat</keyword>
<evidence type="ECO:0000256" key="3">
    <source>
        <dbReference type="ARBA" id="ARBA00022574"/>
    </source>
</evidence>
<keyword evidence="8" id="KW-0206">Cytoskeleton</keyword>
<dbReference type="InterPro" id="IPR015943">
    <property type="entry name" value="WD40/YVTN_repeat-like_dom_sf"/>
</dbReference>
<evidence type="ECO:0000256" key="9">
    <source>
        <dbReference type="ARBA" id="ARBA00023273"/>
    </source>
</evidence>
<gene>
    <name evidence="15" type="ORF">PVAND_000072</name>
</gene>
<dbReference type="FunFam" id="2.130.10.10:FF:000401">
    <property type="entry name" value="Cilia- and flagella-associated protein 44"/>
    <property type="match status" value="1"/>
</dbReference>
<keyword evidence="16" id="KW-1185">Reference proteome</keyword>
<evidence type="ECO:0000256" key="2">
    <source>
        <dbReference type="ARBA" id="ARBA00022490"/>
    </source>
</evidence>
<keyword evidence="3" id="KW-0853">WD repeat</keyword>
<feature type="coiled-coil region" evidence="13">
    <location>
        <begin position="1678"/>
        <end position="1719"/>
    </location>
</feature>
<evidence type="ECO:0000313" key="15">
    <source>
        <dbReference type="EMBL" id="KAG5669779.1"/>
    </source>
</evidence>
<dbReference type="PANTHER" id="PTHR14885">
    <property type="entry name" value="CILIA- AND FLAGELLA-ASSOCIATED PROTEIN 43-RELATED"/>
    <property type="match status" value="1"/>
</dbReference>
<feature type="coiled-coil region" evidence="13">
    <location>
        <begin position="1552"/>
        <end position="1579"/>
    </location>
</feature>
<dbReference type="GO" id="GO:0060285">
    <property type="term" value="P:cilium-dependent cell motility"/>
    <property type="evidence" value="ECO:0007669"/>
    <property type="project" value="UniProtKB-ARBA"/>
</dbReference>
<dbReference type="Gene3D" id="2.130.10.10">
    <property type="entry name" value="YVTN repeat-like/Quinoprotein amine dehydrogenase"/>
    <property type="match status" value="2"/>
</dbReference>
<feature type="coiled-coil region" evidence="13">
    <location>
        <begin position="1607"/>
        <end position="1634"/>
    </location>
</feature>
<feature type="coiled-coil region" evidence="13">
    <location>
        <begin position="1324"/>
        <end position="1351"/>
    </location>
</feature>
<keyword evidence="2" id="KW-0963">Cytoplasm</keyword>
<evidence type="ECO:0000256" key="4">
    <source>
        <dbReference type="ARBA" id="ARBA00022737"/>
    </source>
</evidence>
<dbReference type="EMBL" id="JADBJN010000003">
    <property type="protein sequence ID" value="KAG5669779.1"/>
    <property type="molecule type" value="Genomic_DNA"/>
</dbReference>
<keyword evidence="6 13" id="KW-0175">Coiled coil</keyword>
<evidence type="ECO:0000256" key="13">
    <source>
        <dbReference type="SAM" id="Coils"/>
    </source>
</evidence>
<evidence type="ECO:0000313" key="16">
    <source>
        <dbReference type="Proteomes" id="UP001107558"/>
    </source>
</evidence>
<feature type="coiled-coil region" evidence="13">
    <location>
        <begin position="921"/>
        <end position="952"/>
    </location>
</feature>
<evidence type="ECO:0000256" key="10">
    <source>
        <dbReference type="ARBA" id="ARBA00055223"/>
    </source>
</evidence>
<comment type="similarity">
    <text evidence="11">Belongs to the CFAP44 family.</text>
</comment>
<dbReference type="SUPFAM" id="SSF50978">
    <property type="entry name" value="WD40 repeat-like"/>
    <property type="match status" value="2"/>
</dbReference>
<organism evidence="15 16">
    <name type="scientific">Polypedilum vanderplanki</name>
    <name type="common">Sleeping chironomid midge</name>
    <dbReference type="NCBI Taxonomy" id="319348"/>
    <lineage>
        <taxon>Eukaryota</taxon>
        <taxon>Metazoa</taxon>
        <taxon>Ecdysozoa</taxon>
        <taxon>Arthropoda</taxon>
        <taxon>Hexapoda</taxon>
        <taxon>Insecta</taxon>
        <taxon>Pterygota</taxon>
        <taxon>Neoptera</taxon>
        <taxon>Endopterygota</taxon>
        <taxon>Diptera</taxon>
        <taxon>Nematocera</taxon>
        <taxon>Chironomoidea</taxon>
        <taxon>Chironomidae</taxon>
        <taxon>Chironominae</taxon>
        <taxon>Polypedilum</taxon>
        <taxon>Polypedilum</taxon>
    </lineage>
</organism>